<feature type="compositionally biased region" description="Basic residues" evidence="1">
    <location>
        <begin position="21"/>
        <end position="30"/>
    </location>
</feature>
<gene>
    <name evidence="2" type="ORF">MFIFM68171_02597</name>
</gene>
<dbReference type="EMBL" id="BAAFSV010000001">
    <property type="protein sequence ID" value="GAB1312387.1"/>
    <property type="molecule type" value="Genomic_DNA"/>
</dbReference>
<evidence type="ECO:0000256" key="1">
    <source>
        <dbReference type="SAM" id="MobiDB-lite"/>
    </source>
</evidence>
<feature type="region of interest" description="Disordered" evidence="1">
    <location>
        <begin position="92"/>
        <end position="132"/>
    </location>
</feature>
<feature type="region of interest" description="Disordered" evidence="1">
    <location>
        <begin position="147"/>
        <end position="349"/>
    </location>
</feature>
<organism evidence="2 3">
    <name type="scientific">Madurella fahalii</name>
    <dbReference type="NCBI Taxonomy" id="1157608"/>
    <lineage>
        <taxon>Eukaryota</taxon>
        <taxon>Fungi</taxon>
        <taxon>Dikarya</taxon>
        <taxon>Ascomycota</taxon>
        <taxon>Pezizomycotina</taxon>
        <taxon>Sordariomycetes</taxon>
        <taxon>Sordariomycetidae</taxon>
        <taxon>Sordariales</taxon>
        <taxon>Sordariales incertae sedis</taxon>
        <taxon>Madurella</taxon>
    </lineage>
</organism>
<name>A0ABQ0G3S5_9PEZI</name>
<comment type="caution">
    <text evidence="2">The sequence shown here is derived from an EMBL/GenBank/DDBJ whole genome shotgun (WGS) entry which is preliminary data.</text>
</comment>
<proteinExistence type="predicted"/>
<feature type="compositionally biased region" description="Polar residues" evidence="1">
    <location>
        <begin position="256"/>
        <end position="272"/>
    </location>
</feature>
<feature type="compositionally biased region" description="Basic and acidic residues" evidence="1">
    <location>
        <begin position="31"/>
        <end position="43"/>
    </location>
</feature>
<dbReference type="RefSeq" id="XP_070914120.1">
    <property type="nucleotide sequence ID" value="XM_071058019.1"/>
</dbReference>
<evidence type="ECO:0000313" key="3">
    <source>
        <dbReference type="Proteomes" id="UP001628179"/>
    </source>
</evidence>
<reference evidence="2 3" key="1">
    <citation type="submission" date="2024-09" db="EMBL/GenBank/DDBJ databases">
        <title>Itraconazole resistance in Madurella fahalii resulting from another homologue of gene encoding cytochrome P450 14-alpha sterol demethylase (CYP51).</title>
        <authorList>
            <person name="Yoshioka I."/>
            <person name="Fahal A.H."/>
            <person name="Kaneko S."/>
            <person name="Yaguchi T."/>
        </authorList>
    </citation>
    <scope>NUCLEOTIDE SEQUENCE [LARGE SCALE GENOMIC DNA]</scope>
    <source>
        <strain evidence="2 3">IFM 68171</strain>
    </source>
</reference>
<evidence type="ECO:0000313" key="2">
    <source>
        <dbReference type="EMBL" id="GAB1312387.1"/>
    </source>
</evidence>
<sequence>MDGDTEASPTDLLSETDRSRATRQARKTHNKDRGRSARSREEVYTAGSDDGDSEELPQVPAGPRLARLGRKSIRSMEVIGFVPSSSPVVDIAKLGGPQPGPPSDTGPLITDNDTMMCADSPESPRAMMGGGLAPSHVVQHLARVTTVSPPLEASTRTAGPALQRHNSLPNTGTMDTEIRESQEEDEGEPRVQHLGDPPSRRGLARHRPAVSPLGSGNEKDTSPQLSVPSLPNTARPEKDATLGTARPCGTDGILTAASTVLQSQSHRPSNLPEQAGHPMNVKDDVAGARSFGAGGANHPPLNIPSAGTADRPRIQNPATRGRKAALKSDAAGQVPQSILPPEPILGRPGVRSSAMMRLDPVAVNERPKRTMRFPGFVSARAGGPWSREAHDLLESGRPG</sequence>
<dbReference type="Proteomes" id="UP001628179">
    <property type="component" value="Unassembled WGS sequence"/>
</dbReference>
<dbReference type="GeneID" id="98173342"/>
<feature type="compositionally biased region" description="Polar residues" evidence="1">
    <location>
        <begin position="222"/>
        <end position="232"/>
    </location>
</feature>
<feature type="region of interest" description="Disordered" evidence="1">
    <location>
        <begin position="1"/>
        <end position="63"/>
    </location>
</feature>
<accession>A0ABQ0G3S5</accession>
<feature type="compositionally biased region" description="Polar residues" evidence="1">
    <location>
        <begin position="164"/>
        <end position="174"/>
    </location>
</feature>
<protein>
    <submittedName>
        <fullName evidence="2">Uncharacterized protein</fullName>
    </submittedName>
</protein>
<keyword evidence="3" id="KW-1185">Reference proteome</keyword>